<gene>
    <name evidence="1" type="ORF">UFOVP67_43</name>
</gene>
<proteinExistence type="predicted"/>
<organism evidence="1">
    <name type="scientific">uncultured Caudovirales phage</name>
    <dbReference type="NCBI Taxonomy" id="2100421"/>
    <lineage>
        <taxon>Viruses</taxon>
        <taxon>Duplodnaviria</taxon>
        <taxon>Heunggongvirae</taxon>
        <taxon>Uroviricota</taxon>
        <taxon>Caudoviricetes</taxon>
        <taxon>Peduoviridae</taxon>
        <taxon>Maltschvirus</taxon>
        <taxon>Maltschvirus maltsch</taxon>
    </lineage>
</organism>
<protein>
    <submittedName>
        <fullName evidence="1">Uncharacterized protein</fullName>
    </submittedName>
</protein>
<evidence type="ECO:0000313" key="1">
    <source>
        <dbReference type="EMBL" id="CAB4241308.1"/>
    </source>
</evidence>
<name>A0A6J5T8T8_9CAUD</name>
<sequence length="87" mass="10519">MCELYIDKNPRSSEAIKQDLIELCKEFKSKVEELEYKYYIPLEDPVWSRITYETQAPIKLFSVNLILWYVLKVFPKDFLIQRINQNV</sequence>
<accession>A0A6J5T8T8</accession>
<reference evidence="1" key="1">
    <citation type="submission" date="2020-05" db="EMBL/GenBank/DDBJ databases">
        <authorList>
            <person name="Chiriac C."/>
            <person name="Salcher M."/>
            <person name="Ghai R."/>
            <person name="Kavagutti S V."/>
        </authorList>
    </citation>
    <scope>NUCLEOTIDE SEQUENCE</scope>
</reference>
<dbReference type="EMBL" id="LR797823">
    <property type="protein sequence ID" value="CAB4241308.1"/>
    <property type="molecule type" value="Genomic_DNA"/>
</dbReference>